<sequence>MTEEIHNKPYQNIAVIIATTALVLALVSGVVNYRQNNLAGLESSLRDTKDQLQLAKNDLTDIKLKTIQQLVDAELAIKGQERLKKENGSLREKLDDAQARIAALEARIRKLDNRLTARAARKRAPAAAAHKGAAKTAASAAATAASADLDIYTANIAPALQQSVAQALIEKGFKGKYPPPSEKMSMANITTVFYYDKSYKGVAESLLAILARVTSAKVVLRKGSSPFARNKIIVHMIGK</sequence>
<organism evidence="3 4">
    <name type="scientific">Mariprofundus ferrooxydans PV-1</name>
    <dbReference type="NCBI Taxonomy" id="314345"/>
    <lineage>
        <taxon>Bacteria</taxon>
        <taxon>Pseudomonadati</taxon>
        <taxon>Pseudomonadota</taxon>
        <taxon>Candidatius Mariprofundia</taxon>
        <taxon>Mariprofundales</taxon>
        <taxon>Mariprofundaceae</taxon>
        <taxon>Mariprofundus</taxon>
    </lineage>
</organism>
<feature type="transmembrane region" description="Helical" evidence="2">
    <location>
        <begin position="12"/>
        <end position="33"/>
    </location>
</feature>
<comment type="caution">
    <text evidence="3">The sequence shown here is derived from an EMBL/GenBank/DDBJ whole genome shotgun (WGS) entry which is preliminary data.</text>
</comment>
<evidence type="ECO:0000256" key="2">
    <source>
        <dbReference type="SAM" id="Phobius"/>
    </source>
</evidence>
<dbReference type="InParanoid" id="Q0F0Y8"/>
<proteinExistence type="predicted"/>
<dbReference type="AlphaFoldDB" id="Q0F0Y8"/>
<keyword evidence="2" id="KW-0812">Transmembrane</keyword>
<dbReference type="STRING" id="314344.AL013_06845"/>
<keyword evidence="2" id="KW-0472">Membrane</keyword>
<name>Q0F0Y8_9PROT</name>
<dbReference type="HOGENOM" id="CLU_1159976_0_0_0"/>
<accession>Q0F0Y8</accession>
<gene>
    <name evidence="3" type="ORF">SPV1_11741</name>
</gene>
<keyword evidence="2" id="KW-1133">Transmembrane helix</keyword>
<feature type="coiled-coil region" evidence="1">
    <location>
        <begin position="38"/>
        <end position="114"/>
    </location>
</feature>
<dbReference type="Proteomes" id="UP000005297">
    <property type="component" value="Unassembled WGS sequence"/>
</dbReference>
<keyword evidence="1" id="KW-0175">Coiled coil</keyword>
<evidence type="ECO:0000256" key="1">
    <source>
        <dbReference type="SAM" id="Coils"/>
    </source>
</evidence>
<dbReference type="OrthoDB" id="5298855at2"/>
<evidence type="ECO:0000313" key="3">
    <source>
        <dbReference type="EMBL" id="EAU55403.1"/>
    </source>
</evidence>
<reference evidence="3 4" key="1">
    <citation type="submission" date="2006-09" db="EMBL/GenBank/DDBJ databases">
        <authorList>
            <person name="Emerson D."/>
            <person name="Ferriera S."/>
            <person name="Johnson J."/>
            <person name="Kravitz S."/>
            <person name="Halpern A."/>
            <person name="Remington K."/>
            <person name="Beeson K."/>
            <person name="Tran B."/>
            <person name="Rogers Y.-H."/>
            <person name="Friedman R."/>
            <person name="Venter J.C."/>
        </authorList>
    </citation>
    <scope>NUCLEOTIDE SEQUENCE [LARGE SCALE GENOMIC DNA]</scope>
    <source>
        <strain evidence="3 4">PV-1</strain>
    </source>
</reference>
<protein>
    <submittedName>
        <fullName evidence="3">Uncharacterized protein</fullName>
    </submittedName>
</protein>
<evidence type="ECO:0000313" key="4">
    <source>
        <dbReference type="Proteomes" id="UP000005297"/>
    </source>
</evidence>
<keyword evidence="4" id="KW-1185">Reference proteome</keyword>
<dbReference type="RefSeq" id="WP_009849866.1">
    <property type="nucleotide sequence ID" value="NZ_DS022294.1"/>
</dbReference>
<dbReference type="EMBL" id="AATS01000003">
    <property type="protein sequence ID" value="EAU55403.1"/>
    <property type="molecule type" value="Genomic_DNA"/>
</dbReference>